<keyword evidence="13" id="KW-1185">Reference proteome</keyword>
<dbReference type="GO" id="GO:0003677">
    <property type="term" value="F:DNA binding"/>
    <property type="evidence" value="ECO:0007669"/>
    <property type="project" value="UniProtKB-KW"/>
</dbReference>
<organism evidence="12 13">
    <name type="scientific">Eptatretus burgeri</name>
    <name type="common">Inshore hagfish</name>
    <dbReference type="NCBI Taxonomy" id="7764"/>
    <lineage>
        <taxon>Eukaryota</taxon>
        <taxon>Metazoa</taxon>
        <taxon>Chordata</taxon>
        <taxon>Craniata</taxon>
        <taxon>Vertebrata</taxon>
        <taxon>Cyclostomata</taxon>
        <taxon>Myxini</taxon>
        <taxon>Myxiniformes</taxon>
        <taxon>Myxinidae</taxon>
        <taxon>Eptatretinae</taxon>
        <taxon>Eptatretus</taxon>
    </lineage>
</organism>
<dbReference type="GO" id="GO:0006260">
    <property type="term" value="P:DNA replication"/>
    <property type="evidence" value="ECO:0007669"/>
    <property type="project" value="UniProtKB-KW"/>
</dbReference>
<keyword evidence="2" id="KW-0235">DNA replication</keyword>
<keyword evidence="5" id="KW-0238">DNA-binding</keyword>
<evidence type="ECO:0000313" key="12">
    <source>
        <dbReference type="Ensembl" id="ENSEBUP00000016987.1"/>
    </source>
</evidence>
<evidence type="ECO:0000259" key="11">
    <source>
        <dbReference type="SMART" id="SM00382"/>
    </source>
</evidence>
<name>A0A8C4QKY2_EPTBU</name>
<evidence type="ECO:0000256" key="8">
    <source>
        <dbReference type="ARBA" id="ARBA00043975"/>
    </source>
</evidence>
<dbReference type="InterPro" id="IPR047854">
    <property type="entry name" value="RFC_lid"/>
</dbReference>
<keyword evidence="3" id="KW-0547">Nucleotide-binding</keyword>
<dbReference type="Gene3D" id="3.40.50.300">
    <property type="entry name" value="P-loop containing nucleotide triphosphate hydrolases"/>
    <property type="match status" value="1"/>
</dbReference>
<evidence type="ECO:0000256" key="5">
    <source>
        <dbReference type="ARBA" id="ARBA00023125"/>
    </source>
</evidence>
<dbReference type="InterPro" id="IPR053016">
    <property type="entry name" value="CTF18-RFC_complex"/>
</dbReference>
<dbReference type="GO" id="GO:0016887">
    <property type="term" value="F:ATP hydrolysis activity"/>
    <property type="evidence" value="ECO:0007669"/>
    <property type="project" value="InterPro"/>
</dbReference>
<dbReference type="Proteomes" id="UP000694388">
    <property type="component" value="Unplaced"/>
</dbReference>
<dbReference type="InterPro" id="IPR027417">
    <property type="entry name" value="P-loop_NTPase"/>
</dbReference>
<comment type="similarity">
    <text evidence="8">Belongs to the activator 1 small subunits family. CTF18 subfamily.</text>
</comment>
<evidence type="ECO:0000256" key="10">
    <source>
        <dbReference type="SAM" id="SignalP"/>
    </source>
</evidence>
<evidence type="ECO:0000256" key="9">
    <source>
        <dbReference type="SAM" id="MobiDB-lite"/>
    </source>
</evidence>
<sequence>MKTIIVISTMLITLLLGKKRRVDSARKLEFWHLDVSAKDSDEPRPSACVGQPDALSSEIHGPQAKKVADCWERVLRRPPMSDDFISVTSSEGRRVYLRLRREGEGTIISDRHCTLRGSDRGLRLLGVPFQQLKEQLADKQRRKILEELEQHETAISRIIEQDIRDSEPTDDVGEDPCRDEEEVEDGPRGADAAAAGSFLWVDKFSPRHYMELLSDDHINRCLLKWLKLWDVVVFNRERRAPRTHSAMRGQETAGGDPRGSRGRGQWEAHRGAAMNRRGWVERGGGGWEGSKERGKGGWRGRGRGGGDGTWYKSKAQMMDEILEEELDDHKRPKYKVALLSGPPGLGKTTLVHVVARHAGYNVVEINASDDRSPEVLRTRVEAATQMRSVLGAAERPNCLLIDEIDGAPLATINALLEIVNRKDGKEKPAAGTTRKKERKKKEGGLLVRPIICICNDVYVPALRQLRQQAFTIAVPMTMASRLAQRLTEITKCQGLRADMGTLLALCNKTDNDIRSCINTLQFLHSRGEVQLSLGLVQSLQVGTKDKHKGLFTIWQEIFQLPQTKKSWMDKAQAQLGESDHDRASKSLENSRFHRILQLTCHSGEYDKISEGLFANYPNVRTNDPQMECVVAALDWLSLQDEMASMVARRQAYTMLRYMPMASIALHMLLAATRAPRLNYPAAHSELLARTARTLALTDAVMGEARSTVRCYTNGRQLLLDSMSLMLDILSPRLRPVNTQLYSTQEKRQLQQLVHTMVSYNLSYQQERTPDGNYLYVLEPNLDDAARFPGVPHPPSMPYAARQLVSREVQLEKMRRTEAALHARNPQEQSKPNLEETKDGETLDKEKKKKGAALKSHERKLEDTIQAVTVVDKVRVVSRLFLRLTWPESFLILLTTLFDTSRSQPEKDFFGRIVQKKEKEKFTMAGTVLILNLETRGLKMDLKCYTRLSELHFDRDCNLKSSGTLRSPE</sequence>
<reference evidence="12" key="1">
    <citation type="submission" date="2025-08" db="UniProtKB">
        <authorList>
            <consortium name="Ensembl"/>
        </authorList>
    </citation>
    <scope>IDENTIFICATION</scope>
</reference>
<dbReference type="SUPFAM" id="SSF52540">
    <property type="entry name" value="P-loop containing nucleoside triphosphate hydrolases"/>
    <property type="match status" value="1"/>
</dbReference>
<feature type="signal peptide" evidence="10">
    <location>
        <begin position="1"/>
        <end position="24"/>
    </location>
</feature>
<accession>A0A8C4QKY2</accession>
<comment type="subcellular location">
    <subcellularLocation>
        <location evidence="1">Nucleus</location>
    </subcellularLocation>
</comment>
<evidence type="ECO:0000256" key="7">
    <source>
        <dbReference type="ARBA" id="ARBA00023306"/>
    </source>
</evidence>
<feature type="compositionally biased region" description="Basic and acidic residues" evidence="9">
    <location>
        <begin position="832"/>
        <end position="845"/>
    </location>
</feature>
<evidence type="ECO:0000256" key="4">
    <source>
        <dbReference type="ARBA" id="ARBA00022840"/>
    </source>
</evidence>
<evidence type="ECO:0000256" key="3">
    <source>
        <dbReference type="ARBA" id="ARBA00022741"/>
    </source>
</evidence>
<evidence type="ECO:0000256" key="2">
    <source>
        <dbReference type="ARBA" id="ARBA00022705"/>
    </source>
</evidence>
<evidence type="ECO:0000256" key="1">
    <source>
        <dbReference type="ARBA" id="ARBA00004123"/>
    </source>
</evidence>
<dbReference type="GO" id="GO:0005634">
    <property type="term" value="C:nucleus"/>
    <property type="evidence" value="ECO:0007669"/>
    <property type="project" value="UniProtKB-SubCell"/>
</dbReference>
<dbReference type="PANTHER" id="PTHR46765">
    <property type="entry name" value="P-LOOP CONTAINING NUCLEOSIDE TRIPHOSPHATE HYDROLASES SUPERFAMILY PROTEIN"/>
    <property type="match status" value="1"/>
</dbReference>
<feature type="compositionally biased region" description="Acidic residues" evidence="9">
    <location>
        <begin position="168"/>
        <end position="184"/>
    </location>
</feature>
<dbReference type="PANTHER" id="PTHR46765:SF1">
    <property type="entry name" value="P-LOOP CONTAINING NUCLEOSIDE TRIPHOSPHATE HYDROLASES SUPERFAMILY PROTEIN"/>
    <property type="match status" value="1"/>
</dbReference>
<dbReference type="InterPro" id="IPR003959">
    <property type="entry name" value="ATPase_AAA_core"/>
</dbReference>
<dbReference type="GeneTree" id="ENSGT00550000075029"/>
<feature type="region of interest" description="Disordered" evidence="9">
    <location>
        <begin position="279"/>
        <end position="305"/>
    </location>
</feature>
<feature type="region of interest" description="Disordered" evidence="9">
    <location>
        <begin position="817"/>
        <end position="854"/>
    </location>
</feature>
<dbReference type="InterPro" id="IPR003593">
    <property type="entry name" value="AAA+_ATPase"/>
</dbReference>
<dbReference type="Pfam" id="PF00004">
    <property type="entry name" value="AAA"/>
    <property type="match status" value="1"/>
</dbReference>
<proteinExistence type="inferred from homology"/>
<dbReference type="SMART" id="SM00382">
    <property type="entry name" value="AAA"/>
    <property type="match status" value="1"/>
</dbReference>
<dbReference type="CDD" id="cd00009">
    <property type="entry name" value="AAA"/>
    <property type="match status" value="1"/>
</dbReference>
<dbReference type="Gene3D" id="1.10.8.60">
    <property type="match status" value="1"/>
</dbReference>
<dbReference type="CDD" id="cd18140">
    <property type="entry name" value="HLD_clamp_RFC"/>
    <property type="match status" value="1"/>
</dbReference>
<feature type="region of interest" description="Disordered" evidence="9">
    <location>
        <begin position="241"/>
        <end position="264"/>
    </location>
</feature>
<dbReference type="AlphaFoldDB" id="A0A8C4QKY2"/>
<protein>
    <submittedName>
        <fullName evidence="12">CTF18, chromosome transmission fidelity factor 18 homolog (S. cerevisiae)</fullName>
    </submittedName>
</protein>
<keyword evidence="6" id="KW-0539">Nucleus</keyword>
<keyword evidence="10" id="KW-0732">Signal</keyword>
<evidence type="ECO:0000256" key="6">
    <source>
        <dbReference type="ARBA" id="ARBA00023242"/>
    </source>
</evidence>
<dbReference type="Ensembl" id="ENSEBUT00000017563.1">
    <property type="protein sequence ID" value="ENSEBUP00000016987.1"/>
    <property type="gene ID" value="ENSEBUG00000010636.1"/>
</dbReference>
<feature type="domain" description="AAA+ ATPase" evidence="11">
    <location>
        <begin position="333"/>
        <end position="493"/>
    </location>
</feature>
<keyword evidence="4" id="KW-0067">ATP-binding</keyword>
<feature type="region of interest" description="Disordered" evidence="9">
    <location>
        <begin position="159"/>
        <end position="190"/>
    </location>
</feature>
<keyword evidence="7" id="KW-0131">Cell cycle</keyword>
<feature type="chain" id="PRO_5034935050" evidence="10">
    <location>
        <begin position="25"/>
        <end position="968"/>
    </location>
</feature>
<reference evidence="12" key="2">
    <citation type="submission" date="2025-09" db="UniProtKB">
        <authorList>
            <consortium name="Ensembl"/>
        </authorList>
    </citation>
    <scope>IDENTIFICATION</scope>
</reference>
<dbReference type="GO" id="GO:0005524">
    <property type="term" value="F:ATP binding"/>
    <property type="evidence" value="ECO:0007669"/>
    <property type="project" value="UniProtKB-KW"/>
</dbReference>
<evidence type="ECO:0000313" key="13">
    <source>
        <dbReference type="Proteomes" id="UP000694388"/>
    </source>
</evidence>